<evidence type="ECO:0000313" key="3">
    <source>
        <dbReference type="Proteomes" id="UP000054477"/>
    </source>
</evidence>
<gene>
    <name evidence="2" type="ORF">K443DRAFT_685754</name>
</gene>
<dbReference type="Proteomes" id="UP000054477">
    <property type="component" value="Unassembled WGS sequence"/>
</dbReference>
<evidence type="ECO:0000256" key="1">
    <source>
        <dbReference type="SAM" id="Phobius"/>
    </source>
</evidence>
<proteinExistence type="predicted"/>
<dbReference type="STRING" id="1095629.A0A0C9X284"/>
<keyword evidence="1" id="KW-0812">Transmembrane</keyword>
<keyword evidence="1" id="KW-0472">Membrane</keyword>
<dbReference type="AlphaFoldDB" id="A0A0C9X284"/>
<reference evidence="2 3" key="1">
    <citation type="submission" date="2014-04" db="EMBL/GenBank/DDBJ databases">
        <authorList>
            <consortium name="DOE Joint Genome Institute"/>
            <person name="Kuo A."/>
            <person name="Kohler A."/>
            <person name="Nagy L.G."/>
            <person name="Floudas D."/>
            <person name="Copeland A."/>
            <person name="Barry K.W."/>
            <person name="Cichocki N."/>
            <person name="Veneault-Fourrey C."/>
            <person name="LaButti K."/>
            <person name="Lindquist E.A."/>
            <person name="Lipzen A."/>
            <person name="Lundell T."/>
            <person name="Morin E."/>
            <person name="Murat C."/>
            <person name="Sun H."/>
            <person name="Tunlid A."/>
            <person name="Henrissat B."/>
            <person name="Grigoriev I.V."/>
            <person name="Hibbett D.S."/>
            <person name="Martin F."/>
            <person name="Nordberg H.P."/>
            <person name="Cantor M.N."/>
            <person name="Hua S.X."/>
        </authorList>
    </citation>
    <scope>NUCLEOTIDE SEQUENCE [LARGE SCALE GENOMIC DNA]</scope>
    <source>
        <strain evidence="2 3">LaAM-08-1</strain>
    </source>
</reference>
<protein>
    <recommendedName>
        <fullName evidence="4">Rad60/SUMO-like domain-containing protein</fullName>
    </recommendedName>
</protein>
<evidence type="ECO:0000313" key="2">
    <source>
        <dbReference type="EMBL" id="KIJ91756.1"/>
    </source>
</evidence>
<keyword evidence="3" id="KW-1185">Reference proteome</keyword>
<dbReference type="EMBL" id="KN838972">
    <property type="protein sequence ID" value="KIJ91756.1"/>
    <property type="molecule type" value="Genomic_DNA"/>
</dbReference>
<evidence type="ECO:0008006" key="4">
    <source>
        <dbReference type="Google" id="ProtNLM"/>
    </source>
</evidence>
<name>A0A0C9X284_9AGAR</name>
<sequence>MSQEPMLDEDVKPKLNLNISYDGSQITVKVKANMKFAKIFEAAEKRFQKEPGAFFFSLSPCVLCSFSVLVPLSPLSFTPFLASFPQASLLLFVLVPLRPFISLSTFSIPLSLLPNHLSFTQAPSNSHMTATG</sequence>
<dbReference type="OrthoDB" id="442921at2759"/>
<feature type="transmembrane region" description="Helical" evidence="1">
    <location>
        <begin position="53"/>
        <end position="72"/>
    </location>
</feature>
<dbReference type="HOGENOM" id="CLU_1917384_0_0_1"/>
<accession>A0A0C9X284</accession>
<keyword evidence="1" id="KW-1133">Transmembrane helix</keyword>
<organism evidence="2 3">
    <name type="scientific">Laccaria amethystina LaAM-08-1</name>
    <dbReference type="NCBI Taxonomy" id="1095629"/>
    <lineage>
        <taxon>Eukaryota</taxon>
        <taxon>Fungi</taxon>
        <taxon>Dikarya</taxon>
        <taxon>Basidiomycota</taxon>
        <taxon>Agaricomycotina</taxon>
        <taxon>Agaricomycetes</taxon>
        <taxon>Agaricomycetidae</taxon>
        <taxon>Agaricales</taxon>
        <taxon>Agaricineae</taxon>
        <taxon>Hydnangiaceae</taxon>
        <taxon>Laccaria</taxon>
    </lineage>
</organism>
<reference evidence="3" key="2">
    <citation type="submission" date="2015-01" db="EMBL/GenBank/DDBJ databases">
        <title>Evolutionary Origins and Diversification of the Mycorrhizal Mutualists.</title>
        <authorList>
            <consortium name="DOE Joint Genome Institute"/>
            <consortium name="Mycorrhizal Genomics Consortium"/>
            <person name="Kohler A."/>
            <person name="Kuo A."/>
            <person name="Nagy L.G."/>
            <person name="Floudas D."/>
            <person name="Copeland A."/>
            <person name="Barry K.W."/>
            <person name="Cichocki N."/>
            <person name="Veneault-Fourrey C."/>
            <person name="LaButti K."/>
            <person name="Lindquist E.A."/>
            <person name="Lipzen A."/>
            <person name="Lundell T."/>
            <person name="Morin E."/>
            <person name="Murat C."/>
            <person name="Riley R."/>
            <person name="Ohm R."/>
            <person name="Sun H."/>
            <person name="Tunlid A."/>
            <person name="Henrissat B."/>
            <person name="Grigoriev I.V."/>
            <person name="Hibbett D.S."/>
            <person name="Martin F."/>
        </authorList>
    </citation>
    <scope>NUCLEOTIDE SEQUENCE [LARGE SCALE GENOMIC DNA]</scope>
    <source>
        <strain evidence="3">LaAM-08-1</strain>
    </source>
</reference>